<evidence type="ECO:0000313" key="3">
    <source>
        <dbReference type="Proteomes" id="UP000484842"/>
    </source>
</evidence>
<organism evidence="2 3">
    <name type="scientific">Deinococcus terrestris</name>
    <dbReference type="NCBI Taxonomy" id="2651870"/>
    <lineage>
        <taxon>Bacteria</taxon>
        <taxon>Thermotogati</taxon>
        <taxon>Deinococcota</taxon>
        <taxon>Deinococci</taxon>
        <taxon>Deinococcales</taxon>
        <taxon>Deinococcaceae</taxon>
        <taxon>Deinococcus</taxon>
    </lineage>
</organism>
<gene>
    <name evidence="2" type="ORF">F8S09_13480</name>
</gene>
<dbReference type="Proteomes" id="UP000484842">
    <property type="component" value="Unassembled WGS sequence"/>
</dbReference>
<dbReference type="InterPro" id="IPR007569">
    <property type="entry name" value="DUF559"/>
</dbReference>
<dbReference type="EMBL" id="WBSL01000007">
    <property type="protein sequence ID" value="MPY67681.1"/>
    <property type="molecule type" value="Genomic_DNA"/>
</dbReference>
<proteinExistence type="predicted"/>
<name>A0A7X1NXJ9_9DEIO</name>
<protein>
    <submittedName>
        <fullName evidence="2">DUF559 domain-containing protein</fullName>
    </submittedName>
</protein>
<dbReference type="SUPFAM" id="SSF52980">
    <property type="entry name" value="Restriction endonuclease-like"/>
    <property type="match status" value="1"/>
</dbReference>
<accession>A0A7X1NXJ9</accession>
<dbReference type="Gene3D" id="3.40.960.10">
    <property type="entry name" value="VSR Endonuclease"/>
    <property type="match status" value="1"/>
</dbReference>
<reference evidence="2 3" key="1">
    <citation type="submission" date="2019-10" db="EMBL/GenBank/DDBJ databases">
        <title>Deinococcus sp. isolated from soil.</title>
        <authorList>
            <person name="Li Y."/>
            <person name="Wang J."/>
        </authorList>
    </citation>
    <scope>NUCLEOTIDE SEQUENCE [LARGE SCALE GENOMIC DNA]</scope>
    <source>
        <strain evidence="2 3">SDU3-2</strain>
    </source>
</reference>
<comment type="caution">
    <text evidence="2">The sequence shown here is derived from an EMBL/GenBank/DDBJ whole genome shotgun (WGS) entry which is preliminary data.</text>
</comment>
<dbReference type="AlphaFoldDB" id="A0A7X1NXJ9"/>
<sequence length="131" mass="14539">MGLPLKCRRQGAVIYAEFCSPACTEAYKVQLAHLRASHLEQVYGERLCDAGLAFVPQYPLGPYVVDLAFPQVRLLVEVDGEVYHAGPRTQMHDDCKDALAAVGGWCLLLGERLEEAVRWVVEAFQGWESSS</sequence>
<feature type="domain" description="DUF559" evidence="1">
    <location>
        <begin position="50"/>
        <end position="108"/>
    </location>
</feature>
<dbReference type="Pfam" id="PF04480">
    <property type="entry name" value="DUF559"/>
    <property type="match status" value="1"/>
</dbReference>
<keyword evidence="3" id="KW-1185">Reference proteome</keyword>
<dbReference type="InterPro" id="IPR011335">
    <property type="entry name" value="Restrct_endonuc-II-like"/>
</dbReference>
<evidence type="ECO:0000259" key="1">
    <source>
        <dbReference type="Pfam" id="PF04480"/>
    </source>
</evidence>
<evidence type="ECO:0000313" key="2">
    <source>
        <dbReference type="EMBL" id="MPY67681.1"/>
    </source>
</evidence>